<gene>
    <name evidence="1" type="ORF">HPB49_017639</name>
</gene>
<organism evidence="1 2">
    <name type="scientific">Dermacentor silvarum</name>
    <name type="common">Tick</name>
    <dbReference type="NCBI Taxonomy" id="543639"/>
    <lineage>
        <taxon>Eukaryota</taxon>
        <taxon>Metazoa</taxon>
        <taxon>Ecdysozoa</taxon>
        <taxon>Arthropoda</taxon>
        <taxon>Chelicerata</taxon>
        <taxon>Arachnida</taxon>
        <taxon>Acari</taxon>
        <taxon>Parasitiformes</taxon>
        <taxon>Ixodida</taxon>
        <taxon>Ixodoidea</taxon>
        <taxon>Ixodidae</taxon>
        <taxon>Rhipicephalinae</taxon>
        <taxon>Dermacentor</taxon>
    </lineage>
</organism>
<reference evidence="1" key="1">
    <citation type="submission" date="2020-05" db="EMBL/GenBank/DDBJ databases">
        <title>Large-scale comparative analyses of tick genomes elucidate their genetic diversity and vector capacities.</title>
        <authorList>
            <person name="Jia N."/>
            <person name="Wang J."/>
            <person name="Shi W."/>
            <person name="Du L."/>
            <person name="Sun Y."/>
            <person name="Zhan W."/>
            <person name="Jiang J."/>
            <person name="Wang Q."/>
            <person name="Zhang B."/>
            <person name="Ji P."/>
            <person name="Sakyi L.B."/>
            <person name="Cui X."/>
            <person name="Yuan T."/>
            <person name="Jiang B."/>
            <person name="Yang W."/>
            <person name="Lam T.T.-Y."/>
            <person name="Chang Q."/>
            <person name="Ding S."/>
            <person name="Wang X."/>
            <person name="Zhu J."/>
            <person name="Ruan X."/>
            <person name="Zhao L."/>
            <person name="Wei J."/>
            <person name="Que T."/>
            <person name="Du C."/>
            <person name="Cheng J."/>
            <person name="Dai P."/>
            <person name="Han X."/>
            <person name="Huang E."/>
            <person name="Gao Y."/>
            <person name="Liu J."/>
            <person name="Shao H."/>
            <person name="Ye R."/>
            <person name="Li L."/>
            <person name="Wei W."/>
            <person name="Wang X."/>
            <person name="Wang C."/>
            <person name="Yang T."/>
            <person name="Huo Q."/>
            <person name="Li W."/>
            <person name="Guo W."/>
            <person name="Chen H."/>
            <person name="Zhou L."/>
            <person name="Ni X."/>
            <person name="Tian J."/>
            <person name="Zhou Y."/>
            <person name="Sheng Y."/>
            <person name="Liu T."/>
            <person name="Pan Y."/>
            <person name="Xia L."/>
            <person name="Li J."/>
            <person name="Zhao F."/>
            <person name="Cao W."/>
        </authorList>
    </citation>
    <scope>NUCLEOTIDE SEQUENCE</scope>
    <source>
        <strain evidence="1">Dsil-2018</strain>
    </source>
</reference>
<dbReference type="Proteomes" id="UP000821865">
    <property type="component" value="Chromosome 4"/>
</dbReference>
<evidence type="ECO:0000313" key="1">
    <source>
        <dbReference type="EMBL" id="KAH7954333.1"/>
    </source>
</evidence>
<name>A0ACB8CYQ1_DERSI</name>
<keyword evidence="2" id="KW-1185">Reference proteome</keyword>
<accession>A0ACB8CYQ1</accession>
<evidence type="ECO:0000313" key="2">
    <source>
        <dbReference type="Proteomes" id="UP000821865"/>
    </source>
</evidence>
<comment type="caution">
    <text evidence="1">The sequence shown here is derived from an EMBL/GenBank/DDBJ whole genome shotgun (WGS) entry which is preliminary data.</text>
</comment>
<protein>
    <submittedName>
        <fullName evidence="1">Uncharacterized protein</fullName>
    </submittedName>
</protein>
<dbReference type="EMBL" id="CM023473">
    <property type="protein sequence ID" value="KAH7954333.1"/>
    <property type="molecule type" value="Genomic_DNA"/>
</dbReference>
<proteinExistence type="predicted"/>
<sequence>MKQIKRSLTPDTSVSRSKISHGKTVVFLRKEVLLTDPGRKPRKPQLNVTTYRPLVPSSLCGNVSGKTARKPNVLLIIADDLRPTLGCYGDELALTPSIDSLAQDGVLFTNAHAQQALCGPSRTSFLTSRRPDTLRVYENHCHYWRHTVGNFTTIPQYFKESGYHTVSVGKVFHPGLSDDYSASCNPYSNCESHYPAVCPDPSGTPKANLLCAVNVSTQPLQTLPDLQNVEVATEFLRKWPSREGRNSTQTPFFLAVGFYKPHVPFRIPQEYLELYPIERIKLPPNHELPAELPPVAWNPWTDVRKRHDASLLNVSFPYGPLPVDFQKEIRRHYYAAVTYMDEQVGRVLTALDEAGLRNDTLIVFVGDHGWSLGEHQEYSKFSNFQMATNIPLIVSPPRSQRSSPRGKGAERVDDPVALVDLFPTLASLASLPVPPSCRSSGGSSQSETTCTDGINLVHPVQRKEVLHQYPRPSDTPQENSDQPALEDIRIMGYSMLSRDYRYTEWIGFDPTNFRRNWTSVYARELYNLSSDPREDRNVAGSPEYKDVVVALSSRLRELVGS</sequence>